<keyword evidence="2" id="KW-0813">Transport</keyword>
<dbReference type="Proteomes" id="UP000239899">
    <property type="component" value="Unassembled WGS sequence"/>
</dbReference>
<accession>A0A2P6TXK1</accession>
<feature type="transmembrane region" description="Helical" evidence="8">
    <location>
        <begin position="124"/>
        <end position="148"/>
    </location>
</feature>
<evidence type="ECO:0000256" key="4">
    <source>
        <dbReference type="ARBA" id="ARBA00022970"/>
    </source>
</evidence>
<dbReference type="PANTHER" id="PTHR48017">
    <property type="entry name" value="OS05G0424000 PROTEIN-RELATED"/>
    <property type="match status" value="1"/>
</dbReference>
<dbReference type="Pfam" id="PF01490">
    <property type="entry name" value="Aa_trans"/>
    <property type="match status" value="1"/>
</dbReference>
<dbReference type="GO" id="GO:0016020">
    <property type="term" value="C:membrane"/>
    <property type="evidence" value="ECO:0007669"/>
    <property type="project" value="UniProtKB-SubCell"/>
</dbReference>
<evidence type="ECO:0000259" key="9">
    <source>
        <dbReference type="Pfam" id="PF01490"/>
    </source>
</evidence>
<evidence type="ECO:0000313" key="11">
    <source>
        <dbReference type="Proteomes" id="UP000239899"/>
    </source>
</evidence>
<feature type="transmembrane region" description="Helical" evidence="8">
    <location>
        <begin position="276"/>
        <end position="299"/>
    </location>
</feature>
<keyword evidence="5 8" id="KW-1133">Transmembrane helix</keyword>
<feature type="transmembrane region" description="Helical" evidence="8">
    <location>
        <begin position="311"/>
        <end position="331"/>
    </location>
</feature>
<organism evidence="10 11">
    <name type="scientific">Chlorella sorokiniana</name>
    <name type="common">Freshwater green alga</name>
    <dbReference type="NCBI Taxonomy" id="3076"/>
    <lineage>
        <taxon>Eukaryota</taxon>
        <taxon>Viridiplantae</taxon>
        <taxon>Chlorophyta</taxon>
        <taxon>core chlorophytes</taxon>
        <taxon>Trebouxiophyceae</taxon>
        <taxon>Chlorellales</taxon>
        <taxon>Chlorellaceae</taxon>
        <taxon>Chlorella clade</taxon>
        <taxon>Chlorella</taxon>
    </lineage>
</organism>
<evidence type="ECO:0000256" key="3">
    <source>
        <dbReference type="ARBA" id="ARBA00022692"/>
    </source>
</evidence>
<comment type="caution">
    <text evidence="10">The sequence shown here is derived from an EMBL/GenBank/DDBJ whole genome shotgun (WGS) entry which is preliminary data.</text>
</comment>
<keyword evidence="11" id="KW-1185">Reference proteome</keyword>
<feature type="domain" description="Amino acid transporter transmembrane" evidence="9">
    <location>
        <begin position="44"/>
        <end position="459"/>
    </location>
</feature>
<keyword evidence="3 8" id="KW-0812">Transmembrane</keyword>
<proteinExistence type="predicted"/>
<feature type="transmembrane region" description="Helical" evidence="8">
    <location>
        <begin position="234"/>
        <end position="253"/>
    </location>
</feature>
<feature type="transmembrane region" description="Helical" evidence="8">
    <location>
        <begin position="437"/>
        <end position="465"/>
    </location>
</feature>
<dbReference type="OrthoDB" id="40134at2759"/>
<dbReference type="GO" id="GO:0006865">
    <property type="term" value="P:amino acid transport"/>
    <property type="evidence" value="ECO:0007669"/>
    <property type="project" value="UniProtKB-KW"/>
</dbReference>
<evidence type="ECO:0000256" key="5">
    <source>
        <dbReference type="ARBA" id="ARBA00022989"/>
    </source>
</evidence>
<keyword evidence="6 8" id="KW-0472">Membrane</keyword>
<reference evidence="10 11" key="1">
    <citation type="journal article" date="2018" name="Plant J.">
        <title>Genome sequences of Chlorella sorokiniana UTEX 1602 and Micractinium conductrix SAG 241.80: implications to maltose excretion by a green alga.</title>
        <authorList>
            <person name="Arriola M.B."/>
            <person name="Velmurugan N."/>
            <person name="Zhang Y."/>
            <person name="Plunkett M.H."/>
            <person name="Hondzo H."/>
            <person name="Barney B.M."/>
        </authorList>
    </citation>
    <scope>NUCLEOTIDE SEQUENCE [LARGE SCALE GENOMIC DNA]</scope>
    <source>
        <strain evidence="11">UTEX 1602</strain>
    </source>
</reference>
<evidence type="ECO:0000313" key="10">
    <source>
        <dbReference type="EMBL" id="PRW58780.1"/>
    </source>
</evidence>
<dbReference type="InterPro" id="IPR013057">
    <property type="entry name" value="AA_transpt_TM"/>
</dbReference>
<evidence type="ECO:0000256" key="7">
    <source>
        <dbReference type="SAM" id="MobiDB-lite"/>
    </source>
</evidence>
<evidence type="ECO:0000256" key="6">
    <source>
        <dbReference type="ARBA" id="ARBA00023136"/>
    </source>
</evidence>
<sequence length="472" mass="51000">MASKSEEPSVGRASGKAEPPLELEAGDASKDYKRSVTRHEEEPTGSWLRGTWLLCTSTAQPTLLGLPFGVAALGWVGGMIVLVVSGLATGYFNTLISGLYEHGGVRNTTYRDLAHHIMGQRHRWAYHFVLLLQFTVIIGVGVANLILAGQCLQSIYSLYCGDSCTVKSYGWTFIAGLCLIIVAQLPSMSRAEAVTLTTTVFLVTYSIIAVALAGAEGGGKGADYSIPGNTINRVMNGFNALGIVAFCYANNIIPEIQSTLQPDPATQSAVPPMKKAVLATTSLVSTIYIIVSVVGFWAYGNVVSGFLLDMMSHPAWLLTIAYIMCVINLLVGEQVVEMVMFASWEARVVRRFSRFKWLGREVTDSTGRTVRAPSRWTKLLIRVPYDLVITVVAAAFPFFSEIMGFVGAVGLTPLCFVMPVVLHLVARGGSMSRTLWWFQVALATAFAACGALATIGSVRSIVVAIQNHEFFS</sequence>
<evidence type="ECO:0000256" key="8">
    <source>
        <dbReference type="SAM" id="Phobius"/>
    </source>
</evidence>
<comment type="subcellular location">
    <subcellularLocation>
        <location evidence="1">Membrane</location>
    </subcellularLocation>
</comment>
<feature type="region of interest" description="Disordered" evidence="7">
    <location>
        <begin position="1"/>
        <end position="40"/>
    </location>
</feature>
<feature type="transmembrane region" description="Helical" evidence="8">
    <location>
        <begin position="72"/>
        <end position="92"/>
    </location>
</feature>
<feature type="transmembrane region" description="Helical" evidence="8">
    <location>
        <begin position="379"/>
        <end position="399"/>
    </location>
</feature>
<name>A0A2P6TXK1_CHLSO</name>
<dbReference type="EMBL" id="LHPG02000004">
    <property type="protein sequence ID" value="PRW58780.1"/>
    <property type="molecule type" value="Genomic_DNA"/>
</dbReference>
<dbReference type="AlphaFoldDB" id="A0A2P6TXK1"/>
<evidence type="ECO:0000256" key="2">
    <source>
        <dbReference type="ARBA" id="ARBA00022448"/>
    </source>
</evidence>
<feature type="transmembrane region" description="Helical" evidence="8">
    <location>
        <begin position="405"/>
        <end position="425"/>
    </location>
</feature>
<evidence type="ECO:0000256" key="1">
    <source>
        <dbReference type="ARBA" id="ARBA00004370"/>
    </source>
</evidence>
<gene>
    <name evidence="10" type="ORF">C2E21_2467</name>
</gene>
<feature type="transmembrane region" description="Helical" evidence="8">
    <location>
        <begin position="168"/>
        <end position="186"/>
    </location>
</feature>
<feature type="transmembrane region" description="Helical" evidence="8">
    <location>
        <begin position="193"/>
        <end position="214"/>
    </location>
</feature>
<feature type="compositionally biased region" description="Basic and acidic residues" evidence="7">
    <location>
        <begin position="27"/>
        <end position="40"/>
    </location>
</feature>
<keyword evidence="4" id="KW-0029">Amino-acid transport</keyword>
<protein>
    <submittedName>
        <fullName evidence="10">GABA transporter 1-like</fullName>
    </submittedName>
</protein>